<keyword evidence="2" id="KW-1185">Reference proteome</keyword>
<dbReference type="Proteomes" id="UP001234202">
    <property type="component" value="Unassembled WGS sequence"/>
</dbReference>
<comment type="caution">
    <text evidence="1">The sequence shown here is derived from an EMBL/GenBank/DDBJ whole genome shotgun (WGS) entry which is preliminary data.</text>
</comment>
<evidence type="ECO:0000313" key="2">
    <source>
        <dbReference type="Proteomes" id="UP001234202"/>
    </source>
</evidence>
<dbReference type="EMBL" id="JASBWV010000003">
    <property type="protein sequence ID" value="KAJ9127232.1"/>
    <property type="molecule type" value="Genomic_DNA"/>
</dbReference>
<proteinExistence type="predicted"/>
<accession>A0ACC2XWX6</accession>
<name>A0ACC2XWX6_9TREE</name>
<sequence>MSNPNHVTYEVAFERRMMMNMSVKQIAGPGTGHTDYWIDTWRTSSKPDLVVHQGSSRDGRVVGTCVFGKAWGGIHMTNDGDVGAFSDFAYRAHYGQVARGKFGRYASPLDLVLTDDETSRGGNTTKRTLRLTRTSDGPSSSLWGKLVAQNWIITDAKGQLVAFWKDAGKCLLTLSRGTLTVNSHALERPDDFIYMLMTMLALKEISRRKLQGMAIAAGAAGGSG</sequence>
<evidence type="ECO:0000313" key="1">
    <source>
        <dbReference type="EMBL" id="KAJ9127232.1"/>
    </source>
</evidence>
<organism evidence="1 2">
    <name type="scientific">Naganishia onofrii</name>
    <dbReference type="NCBI Taxonomy" id="1851511"/>
    <lineage>
        <taxon>Eukaryota</taxon>
        <taxon>Fungi</taxon>
        <taxon>Dikarya</taxon>
        <taxon>Basidiomycota</taxon>
        <taxon>Agaricomycotina</taxon>
        <taxon>Tremellomycetes</taxon>
        <taxon>Filobasidiales</taxon>
        <taxon>Filobasidiaceae</taxon>
        <taxon>Naganishia</taxon>
    </lineage>
</organism>
<reference evidence="1" key="1">
    <citation type="submission" date="2023-04" db="EMBL/GenBank/DDBJ databases">
        <title>Draft Genome sequencing of Naganishia species isolated from polar environments using Oxford Nanopore Technology.</title>
        <authorList>
            <person name="Leo P."/>
            <person name="Venkateswaran K."/>
        </authorList>
    </citation>
    <scope>NUCLEOTIDE SEQUENCE</scope>
    <source>
        <strain evidence="1">DBVPG 5303</strain>
    </source>
</reference>
<protein>
    <submittedName>
        <fullName evidence="1">Uncharacterized protein</fullName>
    </submittedName>
</protein>
<gene>
    <name evidence="1" type="ORF">QFC24_001470</name>
</gene>